<evidence type="ECO:0000313" key="3">
    <source>
        <dbReference type="Proteomes" id="UP000181884"/>
    </source>
</evidence>
<proteinExistence type="predicted"/>
<accession>A0A1L8RJ20</accession>
<dbReference type="Proteomes" id="UP000181884">
    <property type="component" value="Unassembled WGS sequence"/>
</dbReference>
<dbReference type="SMART" id="SM01022">
    <property type="entry name" value="ASCH"/>
    <property type="match status" value="1"/>
</dbReference>
<keyword evidence="3" id="KW-1185">Reference proteome</keyword>
<dbReference type="InterPro" id="IPR009326">
    <property type="entry name" value="DUF984"/>
</dbReference>
<evidence type="ECO:0000259" key="1">
    <source>
        <dbReference type="SMART" id="SM01022"/>
    </source>
</evidence>
<protein>
    <submittedName>
        <fullName evidence="2">ASCH domain protein</fullName>
    </submittedName>
</protein>
<dbReference type="CDD" id="cd06553">
    <property type="entry name" value="ASCH_Ef3133_like"/>
    <property type="match status" value="1"/>
</dbReference>
<dbReference type="EMBL" id="JXKH01000002">
    <property type="protein sequence ID" value="OJG19714.1"/>
    <property type="molecule type" value="Genomic_DNA"/>
</dbReference>
<dbReference type="PANTHER" id="PTHR39203:SF1">
    <property type="entry name" value="CYTOPLASMIC PROTEIN"/>
    <property type="match status" value="1"/>
</dbReference>
<organism evidence="2 3">
    <name type="scientific">Enterococcus canis</name>
    <dbReference type="NCBI Taxonomy" id="214095"/>
    <lineage>
        <taxon>Bacteria</taxon>
        <taxon>Bacillati</taxon>
        <taxon>Bacillota</taxon>
        <taxon>Bacilli</taxon>
        <taxon>Lactobacillales</taxon>
        <taxon>Enterococcaceae</taxon>
        <taxon>Enterococcus</taxon>
    </lineage>
</organism>
<name>A0A1L8RJ20_9ENTE</name>
<dbReference type="PANTHER" id="PTHR39203">
    <property type="entry name" value="CYTOPLASMIC PROTEIN-RELATED"/>
    <property type="match status" value="1"/>
</dbReference>
<dbReference type="PIRSF" id="PIRSF021320">
    <property type="entry name" value="DUF984"/>
    <property type="match status" value="1"/>
</dbReference>
<reference evidence="2 3" key="1">
    <citation type="submission" date="2014-12" db="EMBL/GenBank/DDBJ databases">
        <title>Draft genome sequences of 29 type strains of Enterococci.</title>
        <authorList>
            <person name="Zhong Z."/>
            <person name="Sun Z."/>
            <person name="Liu W."/>
            <person name="Zhang W."/>
            <person name="Zhang H."/>
        </authorList>
    </citation>
    <scope>NUCLEOTIDE SEQUENCE [LARGE SCALE GENOMIC DNA]</scope>
    <source>
        <strain evidence="2 3">DSM 17029</strain>
    </source>
</reference>
<comment type="caution">
    <text evidence="2">The sequence shown here is derived from an EMBL/GenBank/DDBJ whole genome shotgun (WGS) entry which is preliminary data.</text>
</comment>
<gene>
    <name evidence="2" type="ORF">RU97_GL001285</name>
</gene>
<dbReference type="InterPro" id="IPR015947">
    <property type="entry name" value="PUA-like_sf"/>
</dbReference>
<dbReference type="STRING" id="214095.RU97_GL001285"/>
<evidence type="ECO:0000313" key="2">
    <source>
        <dbReference type="EMBL" id="OJG19714.1"/>
    </source>
</evidence>
<dbReference type="AlphaFoldDB" id="A0A1L8RJ20"/>
<dbReference type="Gene3D" id="3.10.400.10">
    <property type="entry name" value="Sulfate adenylyltransferase"/>
    <property type="match status" value="1"/>
</dbReference>
<dbReference type="Pfam" id="PF04266">
    <property type="entry name" value="ASCH"/>
    <property type="match status" value="1"/>
</dbReference>
<dbReference type="InterPro" id="IPR007374">
    <property type="entry name" value="ASCH_domain"/>
</dbReference>
<dbReference type="SUPFAM" id="SSF88697">
    <property type="entry name" value="PUA domain-like"/>
    <property type="match status" value="1"/>
</dbReference>
<sequence length="138" mass="15374">MQKHPEAAGAKYEAWAFGNDPQMADELLQLVLAGKKTATTSAKELYALDDEAYPEVGGYSVLLDGQDNPRAVIVTTKLEETTFKEVTPEFAATEGEGDGSLAYWRAGHIKFFTREYEKFGLVFHEDIPVLCETFKVVY</sequence>
<feature type="domain" description="ASCH" evidence="1">
    <location>
        <begin position="15"/>
        <end position="138"/>
    </location>
</feature>